<evidence type="ECO:0000313" key="2">
    <source>
        <dbReference type="EMBL" id="KJL23950.1"/>
    </source>
</evidence>
<keyword evidence="3" id="KW-1185">Reference proteome</keyword>
<accession>A0A0F0KV08</accession>
<dbReference type="Proteomes" id="UP000033448">
    <property type="component" value="Unassembled WGS sequence"/>
</dbReference>
<feature type="transmembrane region" description="Helical" evidence="1">
    <location>
        <begin position="27"/>
        <end position="46"/>
    </location>
</feature>
<evidence type="ECO:0000313" key="3">
    <source>
        <dbReference type="Proteomes" id="UP000033448"/>
    </source>
</evidence>
<keyword evidence="1" id="KW-1133">Transmembrane helix</keyword>
<evidence type="ECO:0000256" key="1">
    <source>
        <dbReference type="SAM" id="Phobius"/>
    </source>
</evidence>
<reference evidence="2 3" key="1">
    <citation type="submission" date="2015-02" db="EMBL/GenBank/DDBJ databases">
        <title>Draft genome sequences of ten Microbacterium spp. with emphasis on heavy metal contaminated environments.</title>
        <authorList>
            <person name="Corretto E."/>
        </authorList>
    </citation>
    <scope>NUCLEOTIDE SEQUENCE [LARGE SCALE GENOMIC DNA]</scope>
    <source>
        <strain evidence="2 3">DSM 23848</strain>
    </source>
</reference>
<gene>
    <name evidence="2" type="ORF">RL72_01903</name>
</gene>
<dbReference type="EMBL" id="JYIT01000075">
    <property type="protein sequence ID" value="KJL23950.1"/>
    <property type="molecule type" value="Genomic_DNA"/>
</dbReference>
<dbReference type="RefSeq" id="WP_156156763.1">
    <property type="nucleotide sequence ID" value="NZ_FNGQ01000004.1"/>
</dbReference>
<proteinExistence type="predicted"/>
<keyword evidence="1" id="KW-0812">Transmembrane</keyword>
<sequence>MSRRNRRSVDREYRTPWLLKEISGAPVWAMIAFGVIVTGIATFALLHR</sequence>
<comment type="caution">
    <text evidence="2">The sequence shown here is derived from an EMBL/GenBank/DDBJ whole genome shotgun (WGS) entry which is preliminary data.</text>
</comment>
<keyword evidence="1" id="KW-0472">Membrane</keyword>
<name>A0A0F0KV08_9MICO</name>
<organism evidence="2 3">
    <name type="scientific">Microbacterium azadirachtae</name>
    <dbReference type="NCBI Taxonomy" id="582680"/>
    <lineage>
        <taxon>Bacteria</taxon>
        <taxon>Bacillati</taxon>
        <taxon>Actinomycetota</taxon>
        <taxon>Actinomycetes</taxon>
        <taxon>Micrococcales</taxon>
        <taxon>Microbacteriaceae</taxon>
        <taxon>Microbacterium</taxon>
    </lineage>
</organism>
<protein>
    <submittedName>
        <fullName evidence="2">Uncharacterized protein</fullName>
    </submittedName>
</protein>
<dbReference type="AlphaFoldDB" id="A0A0F0KV08"/>